<evidence type="ECO:0000313" key="5">
    <source>
        <dbReference type="Proteomes" id="UP000054010"/>
    </source>
</evidence>
<name>E1ICK2_9CHLR</name>
<dbReference type="HOGENOM" id="CLU_451876_0_0_0"/>
<feature type="region of interest" description="Disordered" evidence="1">
    <location>
        <begin position="577"/>
        <end position="604"/>
    </location>
</feature>
<evidence type="ECO:0000259" key="2">
    <source>
        <dbReference type="Pfam" id="PF00931"/>
    </source>
</evidence>
<sequence length="604" mass="66608">MPLTTLNLMIRRHTDGTHWVDMELRSDQSAAVSQLASQCPLELNTEALRALSGDQVQYGRLLAAQLFADPKLHQAWRTARDYAATGDLQLRLHLDPFDPDLHTIHWEMLSDPERADPLALHQRVRLVRTLASPDLTPVRLRPRPDLWALVLVANPRDLARFDLTEVDVDGEVARTRAALGDIRLRILADHPDAVGRATLANLLTHLGDAPPLVLLIAHGSLHNRQPLLWLEQEDGTTHSVEGAALVDGVARLPARPLLLALLSCESAGRGYTDTLQALGPALAQIGVPAVLGFQGNVAMSTVKVLLPALIREVRRDGQIDRALAAARTALGPDQPWWQATLWLRTDGRLWVAETRNTKRPIYDPHPGFAPKSRIIGREGLVAQIRERLTAHPAARVALIGIPGVGKSRLANALFHDAALRDHFQGGILCATLGETPMLELEISRWFGAIFPNEDARSWSIERQAERLRQHLAADAQPWLCILDDLWAAEDLATFQALIAVPTLLITTRQQDVIDQLGAAIHPQEEIFTVPKLQHLDAVTLLREHAGITSSEYDGELGDLATLTGDLPLSFTIGGVRGGAPARRARPSHYRDEARPRSSRYRHLP</sequence>
<reference evidence="4 5" key="1">
    <citation type="journal article" date="2011" name="J. Bacteriol.">
        <title>Draft genome sequence of the anoxygenic filamentous phototrophic bacterium Oscillochloris trichoides subsp. DG-6.</title>
        <authorList>
            <person name="Kuznetsov B.B."/>
            <person name="Ivanovsky R.N."/>
            <person name="Keppen O.I."/>
            <person name="Sukhacheva M.V."/>
            <person name="Bumazhkin B.K."/>
            <person name="Patutina E.O."/>
            <person name="Beletsky A.V."/>
            <person name="Mardanov A.V."/>
            <person name="Baslerov R.V."/>
            <person name="Panteleeva A.N."/>
            <person name="Kolganova T.V."/>
            <person name="Ravin N.V."/>
            <person name="Skryabin K.G."/>
        </authorList>
    </citation>
    <scope>NUCLEOTIDE SEQUENCE [LARGE SCALE GENOMIC DNA]</scope>
    <source>
        <strain evidence="4 5">DG-6</strain>
    </source>
</reference>
<accession>E1ICK2</accession>
<proteinExistence type="predicted"/>
<dbReference type="Pfam" id="PF00931">
    <property type="entry name" value="NB-ARC"/>
    <property type="match status" value="1"/>
</dbReference>
<evidence type="ECO:0000256" key="1">
    <source>
        <dbReference type="SAM" id="MobiDB-lite"/>
    </source>
</evidence>
<dbReference type="EMBL" id="ADVR01000027">
    <property type="protein sequence ID" value="EFO81089.1"/>
    <property type="molecule type" value="Genomic_DNA"/>
</dbReference>
<keyword evidence="5" id="KW-1185">Reference proteome</keyword>
<evidence type="ECO:0000313" key="4">
    <source>
        <dbReference type="EMBL" id="EFO81089.1"/>
    </source>
</evidence>
<feature type="domain" description="NB-ARC" evidence="2">
    <location>
        <begin position="378"/>
        <end position="524"/>
    </location>
</feature>
<dbReference type="InterPro" id="IPR027417">
    <property type="entry name" value="P-loop_NTPase"/>
</dbReference>
<protein>
    <recommendedName>
        <fullName evidence="6">CHAT domain-containing protein</fullName>
    </recommendedName>
</protein>
<dbReference type="InterPro" id="IPR002182">
    <property type="entry name" value="NB-ARC"/>
</dbReference>
<evidence type="ECO:0008006" key="6">
    <source>
        <dbReference type="Google" id="ProtNLM"/>
    </source>
</evidence>
<dbReference type="Gene3D" id="3.40.50.300">
    <property type="entry name" value="P-loop containing nucleotide triphosphate hydrolases"/>
    <property type="match status" value="1"/>
</dbReference>
<dbReference type="OrthoDB" id="163100at2"/>
<comment type="caution">
    <text evidence="4">The sequence shown here is derived from an EMBL/GenBank/DDBJ whole genome shotgun (WGS) entry which is preliminary data.</text>
</comment>
<dbReference type="SUPFAM" id="SSF52540">
    <property type="entry name" value="P-loop containing nucleoside triphosphate hydrolases"/>
    <property type="match status" value="1"/>
</dbReference>
<dbReference type="Proteomes" id="UP000054010">
    <property type="component" value="Unassembled WGS sequence"/>
</dbReference>
<dbReference type="AlphaFoldDB" id="E1ICK2"/>
<feature type="domain" description="CHAT" evidence="3">
    <location>
        <begin position="58"/>
        <end position="335"/>
    </location>
</feature>
<dbReference type="GO" id="GO:0043531">
    <property type="term" value="F:ADP binding"/>
    <property type="evidence" value="ECO:0007669"/>
    <property type="project" value="InterPro"/>
</dbReference>
<dbReference type="eggNOG" id="COG4995">
    <property type="taxonomic scope" value="Bacteria"/>
</dbReference>
<dbReference type="InterPro" id="IPR024983">
    <property type="entry name" value="CHAT_dom"/>
</dbReference>
<evidence type="ECO:0000259" key="3">
    <source>
        <dbReference type="Pfam" id="PF12770"/>
    </source>
</evidence>
<dbReference type="STRING" id="765420.OSCT_1053"/>
<organism evidence="4 5">
    <name type="scientific">Oscillochloris trichoides DG-6</name>
    <dbReference type="NCBI Taxonomy" id="765420"/>
    <lineage>
        <taxon>Bacteria</taxon>
        <taxon>Bacillati</taxon>
        <taxon>Chloroflexota</taxon>
        <taxon>Chloroflexia</taxon>
        <taxon>Chloroflexales</taxon>
        <taxon>Chloroflexineae</taxon>
        <taxon>Oscillochloridaceae</taxon>
        <taxon>Oscillochloris</taxon>
    </lineage>
</organism>
<gene>
    <name evidence="4" type="ORF">OSCT_1053</name>
</gene>
<dbReference type="Pfam" id="PF12770">
    <property type="entry name" value="CHAT"/>
    <property type="match status" value="1"/>
</dbReference>